<dbReference type="InterPro" id="IPR050984">
    <property type="entry name" value="Gfo/Idh/MocA_domain"/>
</dbReference>
<evidence type="ECO:0000259" key="4">
    <source>
        <dbReference type="Pfam" id="PF22725"/>
    </source>
</evidence>
<name>A0A3E3K1W7_9FIRM</name>
<comment type="caution">
    <text evidence="5">The sequence shown here is derived from an EMBL/GenBank/DDBJ whole genome shotgun (WGS) entry which is preliminary data.</text>
</comment>
<dbReference type="RefSeq" id="WP_024732141.1">
    <property type="nucleotide sequence ID" value="NZ_CALBAT010000020.1"/>
</dbReference>
<feature type="domain" description="Gfo/Idh/MocA-like oxidoreductase N-terminal" evidence="3">
    <location>
        <begin position="1"/>
        <end position="116"/>
    </location>
</feature>
<dbReference type="GO" id="GO:0000166">
    <property type="term" value="F:nucleotide binding"/>
    <property type="evidence" value="ECO:0007669"/>
    <property type="project" value="InterPro"/>
</dbReference>
<proteinExistence type="inferred from homology"/>
<dbReference type="Proteomes" id="UP000261080">
    <property type="component" value="Unassembled WGS sequence"/>
</dbReference>
<reference evidence="5 6" key="1">
    <citation type="submission" date="2018-08" db="EMBL/GenBank/DDBJ databases">
        <title>A genome reference for cultivated species of the human gut microbiota.</title>
        <authorList>
            <person name="Zou Y."/>
            <person name="Xue W."/>
            <person name="Luo G."/>
        </authorList>
    </citation>
    <scope>NUCLEOTIDE SEQUENCE [LARGE SCALE GENOMIC DNA]</scope>
    <source>
        <strain evidence="5 6">AF37-2AT</strain>
    </source>
</reference>
<dbReference type="SUPFAM" id="SSF55347">
    <property type="entry name" value="Glyceraldehyde-3-phosphate dehydrogenase-like, C-terminal domain"/>
    <property type="match status" value="1"/>
</dbReference>
<dbReference type="OrthoDB" id="9783105at2"/>
<dbReference type="PANTHER" id="PTHR22604:SF105">
    <property type="entry name" value="TRANS-1,2-DIHYDROBENZENE-1,2-DIOL DEHYDROGENASE"/>
    <property type="match status" value="1"/>
</dbReference>
<evidence type="ECO:0000313" key="6">
    <source>
        <dbReference type="Proteomes" id="UP000261080"/>
    </source>
</evidence>
<dbReference type="AlphaFoldDB" id="A0A3E3K1W7"/>
<dbReference type="SUPFAM" id="SSF51735">
    <property type="entry name" value="NAD(P)-binding Rossmann-fold domains"/>
    <property type="match status" value="1"/>
</dbReference>
<dbReference type="GO" id="GO:0016491">
    <property type="term" value="F:oxidoreductase activity"/>
    <property type="evidence" value="ECO:0007669"/>
    <property type="project" value="UniProtKB-KW"/>
</dbReference>
<comment type="similarity">
    <text evidence="1">Belongs to the Gfo/Idh/MocA family.</text>
</comment>
<sequence>MKVGIIGAGGIAVTMARTLNQMEDATAYAVASRSLEKAETFAKEHQVEKAYGSYEEMLQDPEVELVYVATPHSHHYECMKLALCYGKPVLCEKAFTANAEQAEEILSISEEKKLFVGEAMWTRFLPSRKMIDEVVSSGEIGQVHMITANLGYDIRMVERLRNPALAGGALLDVGIYPLTFIRMITSSKITSIDTSCVKLETGVDAQNTVTFVFEDGCMATMHSSMLGGTEQAGIVYGDKGYLIAWNINNVSHIQIFDNDRKLLREEKVPAQITGFEYEVRAAMEAIRDGKMESPQMPHSETLYMMRLMDGLRKRWGVRYPFE</sequence>
<evidence type="ECO:0000259" key="3">
    <source>
        <dbReference type="Pfam" id="PF01408"/>
    </source>
</evidence>
<evidence type="ECO:0000256" key="2">
    <source>
        <dbReference type="ARBA" id="ARBA00023002"/>
    </source>
</evidence>
<dbReference type="GeneID" id="97192220"/>
<feature type="domain" description="GFO/IDH/MocA-like oxidoreductase" evidence="4">
    <location>
        <begin position="131"/>
        <end position="242"/>
    </location>
</feature>
<keyword evidence="2" id="KW-0560">Oxidoreductase</keyword>
<organism evidence="5 6">
    <name type="scientific">Sellimonas intestinalis</name>
    <dbReference type="NCBI Taxonomy" id="1653434"/>
    <lineage>
        <taxon>Bacteria</taxon>
        <taxon>Bacillati</taxon>
        <taxon>Bacillota</taxon>
        <taxon>Clostridia</taxon>
        <taxon>Lachnospirales</taxon>
        <taxon>Lachnospiraceae</taxon>
        <taxon>Sellimonas</taxon>
    </lineage>
</organism>
<keyword evidence="6" id="KW-1185">Reference proteome</keyword>
<evidence type="ECO:0000256" key="1">
    <source>
        <dbReference type="ARBA" id="ARBA00010928"/>
    </source>
</evidence>
<accession>A0A3E3K1W7</accession>
<evidence type="ECO:0000313" key="5">
    <source>
        <dbReference type="EMBL" id="RGE87053.1"/>
    </source>
</evidence>
<dbReference type="PANTHER" id="PTHR22604">
    <property type="entry name" value="OXIDOREDUCTASES"/>
    <property type="match status" value="1"/>
</dbReference>
<gene>
    <name evidence="5" type="ORF">DW016_08950</name>
</gene>
<protein>
    <submittedName>
        <fullName evidence="5">Gfo/Idh/MocA family oxidoreductase</fullName>
    </submittedName>
</protein>
<dbReference type="EMBL" id="QVLX01000004">
    <property type="protein sequence ID" value="RGE87053.1"/>
    <property type="molecule type" value="Genomic_DNA"/>
</dbReference>
<dbReference type="Gene3D" id="3.40.50.720">
    <property type="entry name" value="NAD(P)-binding Rossmann-like Domain"/>
    <property type="match status" value="1"/>
</dbReference>
<dbReference type="Gene3D" id="3.30.360.10">
    <property type="entry name" value="Dihydrodipicolinate Reductase, domain 2"/>
    <property type="match status" value="1"/>
</dbReference>
<dbReference type="InterPro" id="IPR000683">
    <property type="entry name" value="Gfo/Idh/MocA-like_OxRdtase_N"/>
</dbReference>
<dbReference type="InterPro" id="IPR036291">
    <property type="entry name" value="NAD(P)-bd_dom_sf"/>
</dbReference>
<dbReference type="InterPro" id="IPR055170">
    <property type="entry name" value="GFO_IDH_MocA-like_dom"/>
</dbReference>
<dbReference type="Pfam" id="PF01408">
    <property type="entry name" value="GFO_IDH_MocA"/>
    <property type="match status" value="1"/>
</dbReference>
<dbReference type="Pfam" id="PF22725">
    <property type="entry name" value="GFO_IDH_MocA_C3"/>
    <property type="match status" value="1"/>
</dbReference>